<feature type="compositionally biased region" description="Polar residues" evidence="1">
    <location>
        <begin position="148"/>
        <end position="163"/>
    </location>
</feature>
<dbReference type="EMBL" id="JABBWM010000028">
    <property type="protein sequence ID" value="KAG2108170.1"/>
    <property type="molecule type" value="Genomic_DNA"/>
</dbReference>
<organism evidence="2 3">
    <name type="scientific">Suillus discolor</name>
    <dbReference type="NCBI Taxonomy" id="1912936"/>
    <lineage>
        <taxon>Eukaryota</taxon>
        <taxon>Fungi</taxon>
        <taxon>Dikarya</taxon>
        <taxon>Basidiomycota</taxon>
        <taxon>Agaricomycotina</taxon>
        <taxon>Agaricomycetes</taxon>
        <taxon>Agaricomycetidae</taxon>
        <taxon>Boletales</taxon>
        <taxon>Suillineae</taxon>
        <taxon>Suillaceae</taxon>
        <taxon>Suillus</taxon>
    </lineage>
</organism>
<dbReference type="RefSeq" id="XP_041292689.1">
    <property type="nucleotide sequence ID" value="XM_041433691.1"/>
</dbReference>
<evidence type="ECO:0000256" key="1">
    <source>
        <dbReference type="SAM" id="MobiDB-lite"/>
    </source>
</evidence>
<dbReference type="OrthoDB" id="2690315at2759"/>
<reference evidence="2" key="1">
    <citation type="journal article" date="2020" name="New Phytol.">
        <title>Comparative genomics reveals dynamic genome evolution in host specialist ectomycorrhizal fungi.</title>
        <authorList>
            <person name="Lofgren L.A."/>
            <person name="Nguyen N.H."/>
            <person name="Vilgalys R."/>
            <person name="Ruytinx J."/>
            <person name="Liao H.L."/>
            <person name="Branco S."/>
            <person name="Kuo A."/>
            <person name="LaButti K."/>
            <person name="Lipzen A."/>
            <person name="Andreopoulos W."/>
            <person name="Pangilinan J."/>
            <person name="Riley R."/>
            <person name="Hundley H."/>
            <person name="Na H."/>
            <person name="Barry K."/>
            <person name="Grigoriev I.V."/>
            <person name="Stajich J.E."/>
            <person name="Kennedy P.G."/>
        </authorList>
    </citation>
    <scope>NUCLEOTIDE SEQUENCE</scope>
    <source>
        <strain evidence="2">FC423</strain>
    </source>
</reference>
<evidence type="ECO:0000313" key="3">
    <source>
        <dbReference type="Proteomes" id="UP000823399"/>
    </source>
</evidence>
<dbReference type="Proteomes" id="UP000823399">
    <property type="component" value="Unassembled WGS sequence"/>
</dbReference>
<dbReference type="GeneID" id="64695950"/>
<name>A0A9P7F840_9AGAM</name>
<evidence type="ECO:0000313" key="2">
    <source>
        <dbReference type="EMBL" id="KAG2108170.1"/>
    </source>
</evidence>
<comment type="caution">
    <text evidence="2">The sequence shown here is derived from an EMBL/GenBank/DDBJ whole genome shotgun (WGS) entry which is preliminary data.</text>
</comment>
<keyword evidence="3" id="KW-1185">Reference proteome</keyword>
<dbReference type="AlphaFoldDB" id="A0A9P7F840"/>
<protein>
    <submittedName>
        <fullName evidence="2">Uncharacterized protein</fullName>
    </submittedName>
</protein>
<feature type="region of interest" description="Disordered" evidence="1">
    <location>
        <begin position="148"/>
        <end position="174"/>
    </location>
</feature>
<proteinExistence type="predicted"/>
<accession>A0A9P7F840</accession>
<sequence length="188" mass="21102">MFSYTEMKKPKAKRSGEPAIIKLSNDEPFNTLKAQVLKCISEALKLKKLAYDDYKVMFTVARHQTSSLSLKKQSEYDHMLESKIVVEALKKPDPLTVHMVHAYCYGTWIGLLNNGLNEPTEVEDRSLDRMSRVPPVILGSSSVCIYGSNGDSDVSQGTNSESDSNTRKKKKKKKTLLDIPLIHIEEGP</sequence>
<gene>
    <name evidence="2" type="ORF">F5147DRAFT_652898</name>
</gene>